<name>W1X9P6_9ZZZZ</name>
<comment type="caution">
    <text evidence="1">The sequence shown here is derived from an EMBL/GenBank/DDBJ whole genome shotgun (WGS) entry which is preliminary data.</text>
</comment>
<proteinExistence type="predicted"/>
<organism evidence="1">
    <name type="scientific">human gut metagenome</name>
    <dbReference type="NCBI Taxonomy" id="408170"/>
    <lineage>
        <taxon>unclassified sequences</taxon>
        <taxon>metagenomes</taxon>
        <taxon>organismal metagenomes</taxon>
    </lineage>
</organism>
<evidence type="ECO:0000313" key="1">
    <source>
        <dbReference type="EMBL" id="ETJ25534.1"/>
    </source>
</evidence>
<protein>
    <submittedName>
        <fullName evidence="1">ABC transporter, substrate-binding protein, aliphatic sulfonate</fullName>
    </submittedName>
</protein>
<dbReference type="AlphaFoldDB" id="W1X9P6"/>
<sequence length="60" mass="6937">ATLSEVEFYDKSKNKEYFGTEDKKGALWDVCKSAEDLWYKTKVIDNEPDIKNVIDGSFIN</sequence>
<feature type="non-terminal residue" evidence="1">
    <location>
        <position position="1"/>
    </location>
</feature>
<gene>
    <name evidence="1" type="ORF">Q604_UNBC17771G0001</name>
</gene>
<accession>W1X9P6</accession>
<dbReference type="EMBL" id="AZMM01017771">
    <property type="protein sequence ID" value="ETJ25534.1"/>
    <property type="molecule type" value="Genomic_DNA"/>
</dbReference>
<reference evidence="1" key="1">
    <citation type="submission" date="2013-12" db="EMBL/GenBank/DDBJ databases">
        <title>A Varibaculum cambriense genome reconstructed from a premature infant gut community with otherwise low bacterial novelty that shifts toward anaerobic metabolism during the third week of life.</title>
        <authorList>
            <person name="Brown C.T."/>
            <person name="Sharon I."/>
            <person name="Thomas B.C."/>
            <person name="Castelle C.J."/>
            <person name="Morowitz M.J."/>
            <person name="Banfield J.F."/>
        </authorList>
    </citation>
    <scope>NUCLEOTIDE SEQUENCE</scope>
</reference>